<dbReference type="Proteomes" id="UP000007305">
    <property type="component" value="Chromosome 2"/>
</dbReference>
<proteinExistence type="predicted"/>
<keyword evidence="2" id="KW-1185">Reference proteome</keyword>
<organism evidence="1 2">
    <name type="scientific">Zea mays</name>
    <name type="common">Maize</name>
    <dbReference type="NCBI Taxonomy" id="4577"/>
    <lineage>
        <taxon>Eukaryota</taxon>
        <taxon>Viridiplantae</taxon>
        <taxon>Streptophyta</taxon>
        <taxon>Embryophyta</taxon>
        <taxon>Tracheophyta</taxon>
        <taxon>Spermatophyta</taxon>
        <taxon>Magnoliopsida</taxon>
        <taxon>Liliopsida</taxon>
        <taxon>Poales</taxon>
        <taxon>Poaceae</taxon>
        <taxon>PACMAD clade</taxon>
        <taxon>Panicoideae</taxon>
        <taxon>Andropogonodae</taxon>
        <taxon>Andropogoneae</taxon>
        <taxon>Tripsacinae</taxon>
        <taxon>Zea</taxon>
    </lineage>
</organism>
<sequence length="70" mass="7988">MELDAAVEIAGEAAVLLWSRPFSVRIDSHITVDPVFLEMHDKVEGVLVEGLFWKDVEKLIDDYNSERKSK</sequence>
<reference evidence="1" key="3">
    <citation type="submission" date="2021-05" db="UniProtKB">
        <authorList>
            <consortium name="EnsemblPlants"/>
        </authorList>
    </citation>
    <scope>IDENTIFICATION</scope>
    <source>
        <strain evidence="1">cv. B73</strain>
    </source>
</reference>
<dbReference type="Gramene" id="Zm00001eb091070_T001">
    <property type="protein sequence ID" value="Zm00001eb091070_P001"/>
    <property type="gene ID" value="Zm00001eb091070"/>
</dbReference>
<reference evidence="2" key="1">
    <citation type="submission" date="2015-12" db="EMBL/GenBank/DDBJ databases">
        <title>Update maize B73 reference genome by single molecule sequencing technologies.</title>
        <authorList>
            <consortium name="Maize Genome Sequencing Project"/>
            <person name="Ware D."/>
        </authorList>
    </citation>
    <scope>NUCLEOTIDE SEQUENCE [LARGE SCALE GENOMIC DNA]</scope>
    <source>
        <strain evidence="2">cv. B73</strain>
    </source>
</reference>
<dbReference type="EnsemblPlants" id="Zm00001eb091070_T001">
    <property type="protein sequence ID" value="Zm00001eb091070_P001"/>
    <property type="gene ID" value="Zm00001eb091070"/>
</dbReference>
<reference evidence="1" key="2">
    <citation type="submission" date="2019-07" db="EMBL/GenBank/DDBJ databases">
        <authorList>
            <person name="Seetharam A."/>
            <person name="Woodhouse M."/>
            <person name="Cannon E."/>
        </authorList>
    </citation>
    <scope>NUCLEOTIDE SEQUENCE [LARGE SCALE GENOMIC DNA]</scope>
    <source>
        <strain evidence="1">cv. B73</strain>
    </source>
</reference>
<name>A0A804MJJ9_MAIZE</name>
<accession>A0A804MJJ9</accession>
<evidence type="ECO:0000313" key="1">
    <source>
        <dbReference type="EnsemblPlants" id="Zm00001eb091070_P001"/>
    </source>
</evidence>
<evidence type="ECO:0000313" key="2">
    <source>
        <dbReference type="Proteomes" id="UP000007305"/>
    </source>
</evidence>
<protein>
    <submittedName>
        <fullName evidence="1">Uncharacterized protein</fullName>
    </submittedName>
</protein>
<dbReference type="InParanoid" id="A0A804MJJ9"/>
<dbReference type="AlphaFoldDB" id="A0A804MJJ9"/>